<dbReference type="EMBL" id="ASPP01018235">
    <property type="protein sequence ID" value="ETO16452.1"/>
    <property type="molecule type" value="Genomic_DNA"/>
</dbReference>
<dbReference type="AlphaFoldDB" id="X6MSP2"/>
<sequence length="200" mass="22838">MNAPPSEEKEIRCFFAKFLKKEDVDKLMDFLLKTIGCQDLDAVTDLSTKSWQTIFGHVKIPPAPKKKLMKEINKRRPESKQLDIDGIVDGMETKSKTGSFVSPSANIKYYEECVIIHNVDNVLGLIITQKKCAQNNYLMKFNLEDQRWFDLKLELGDEVVCQYEVAGDKAHIKSIKFPKSYTLTLSGDVQVVSPHFFAGW</sequence>
<proteinExistence type="predicted"/>
<keyword evidence="2" id="KW-1185">Reference proteome</keyword>
<accession>X6MSP2</accession>
<evidence type="ECO:0000313" key="1">
    <source>
        <dbReference type="EMBL" id="ETO16452.1"/>
    </source>
</evidence>
<protein>
    <submittedName>
        <fullName evidence="1">Uncharacterized protein</fullName>
    </submittedName>
</protein>
<reference evidence="1 2" key="1">
    <citation type="journal article" date="2013" name="Curr. Biol.">
        <title>The Genome of the Foraminiferan Reticulomyxa filosa.</title>
        <authorList>
            <person name="Glockner G."/>
            <person name="Hulsmann N."/>
            <person name="Schleicher M."/>
            <person name="Noegel A.A."/>
            <person name="Eichinger L."/>
            <person name="Gallinger C."/>
            <person name="Pawlowski J."/>
            <person name="Sierra R."/>
            <person name="Euteneuer U."/>
            <person name="Pillet L."/>
            <person name="Moustafa A."/>
            <person name="Platzer M."/>
            <person name="Groth M."/>
            <person name="Szafranski K."/>
            <person name="Schliwa M."/>
        </authorList>
    </citation>
    <scope>NUCLEOTIDE SEQUENCE [LARGE SCALE GENOMIC DNA]</scope>
</reference>
<comment type="caution">
    <text evidence="1">The sequence shown here is derived from an EMBL/GenBank/DDBJ whole genome shotgun (WGS) entry which is preliminary data.</text>
</comment>
<name>X6MSP2_RETFI</name>
<dbReference type="Proteomes" id="UP000023152">
    <property type="component" value="Unassembled WGS sequence"/>
</dbReference>
<evidence type="ECO:0000313" key="2">
    <source>
        <dbReference type="Proteomes" id="UP000023152"/>
    </source>
</evidence>
<gene>
    <name evidence="1" type="ORF">RFI_20888</name>
</gene>
<organism evidence="1 2">
    <name type="scientific">Reticulomyxa filosa</name>
    <dbReference type="NCBI Taxonomy" id="46433"/>
    <lineage>
        <taxon>Eukaryota</taxon>
        <taxon>Sar</taxon>
        <taxon>Rhizaria</taxon>
        <taxon>Retaria</taxon>
        <taxon>Foraminifera</taxon>
        <taxon>Monothalamids</taxon>
        <taxon>Reticulomyxidae</taxon>
        <taxon>Reticulomyxa</taxon>
    </lineage>
</organism>